<feature type="compositionally biased region" description="Polar residues" evidence="7">
    <location>
        <begin position="187"/>
        <end position="198"/>
    </location>
</feature>
<keyword evidence="3" id="KW-0805">Transcription regulation</keyword>
<dbReference type="InterPro" id="IPR044827">
    <property type="entry name" value="GBF-like"/>
</dbReference>
<keyword evidence="4" id="KW-0238">DNA-binding</keyword>
<feature type="compositionally biased region" description="Basic and acidic residues" evidence="7">
    <location>
        <begin position="1"/>
        <end position="14"/>
    </location>
</feature>
<dbReference type="EMBL" id="SDRB02004841">
    <property type="protein sequence ID" value="THG15265.1"/>
    <property type="molecule type" value="Genomic_DNA"/>
</dbReference>
<feature type="domain" description="BZIP" evidence="8">
    <location>
        <begin position="302"/>
        <end position="365"/>
    </location>
</feature>
<dbReference type="AlphaFoldDB" id="A0A4S4EHC5"/>
<comment type="subcellular location">
    <subcellularLocation>
        <location evidence="1">Nucleus</location>
    </subcellularLocation>
</comment>
<dbReference type="Pfam" id="PF00170">
    <property type="entry name" value="bZIP_1"/>
    <property type="match status" value="1"/>
</dbReference>
<dbReference type="PROSITE" id="PS50217">
    <property type="entry name" value="BZIP"/>
    <property type="match status" value="1"/>
</dbReference>
<name>A0A4S4EHC5_CAMSN</name>
<dbReference type="GO" id="GO:0000976">
    <property type="term" value="F:transcription cis-regulatory region binding"/>
    <property type="evidence" value="ECO:0007669"/>
    <property type="project" value="UniProtKB-ARBA"/>
</dbReference>
<dbReference type="GO" id="GO:0003700">
    <property type="term" value="F:DNA-binding transcription factor activity"/>
    <property type="evidence" value="ECO:0007669"/>
    <property type="project" value="InterPro"/>
</dbReference>
<feature type="region of interest" description="Disordered" evidence="7">
    <location>
        <begin position="277"/>
        <end position="325"/>
    </location>
</feature>
<dbReference type="InterPro" id="IPR046347">
    <property type="entry name" value="bZIP_sf"/>
</dbReference>
<evidence type="ECO:0000256" key="1">
    <source>
        <dbReference type="ARBA" id="ARBA00004123"/>
    </source>
</evidence>
<feature type="compositionally biased region" description="Basic and acidic residues" evidence="7">
    <location>
        <begin position="311"/>
        <end position="325"/>
    </location>
</feature>
<feature type="compositionally biased region" description="Basic and acidic residues" evidence="7">
    <location>
        <begin position="122"/>
        <end position="134"/>
    </location>
</feature>
<keyword evidence="5" id="KW-0804">Transcription</keyword>
<dbReference type="GO" id="GO:0005634">
    <property type="term" value="C:nucleus"/>
    <property type="evidence" value="ECO:0007669"/>
    <property type="project" value="UniProtKB-SubCell"/>
</dbReference>
<evidence type="ECO:0000256" key="6">
    <source>
        <dbReference type="ARBA" id="ARBA00023242"/>
    </source>
</evidence>
<protein>
    <recommendedName>
        <fullName evidence="8">BZIP domain-containing protein</fullName>
    </recommendedName>
</protein>
<evidence type="ECO:0000313" key="9">
    <source>
        <dbReference type="EMBL" id="THG15265.1"/>
    </source>
</evidence>
<evidence type="ECO:0000259" key="8">
    <source>
        <dbReference type="PROSITE" id="PS50217"/>
    </source>
</evidence>
<proteinExistence type="inferred from homology"/>
<comment type="caution">
    <text evidence="9">The sequence shown here is derived from an EMBL/GenBank/DDBJ whole genome shotgun (WGS) entry which is preliminary data.</text>
</comment>
<keyword evidence="6" id="KW-0539">Nucleus</keyword>
<evidence type="ECO:0000256" key="2">
    <source>
        <dbReference type="ARBA" id="ARBA00007163"/>
    </source>
</evidence>
<evidence type="ECO:0000256" key="3">
    <source>
        <dbReference type="ARBA" id="ARBA00023015"/>
    </source>
</evidence>
<dbReference type="Proteomes" id="UP000306102">
    <property type="component" value="Unassembled WGS sequence"/>
</dbReference>
<dbReference type="Pfam" id="PF07777">
    <property type="entry name" value="MFMR"/>
    <property type="match status" value="1"/>
</dbReference>
<accession>A0A4S4EHC5</accession>
<dbReference type="InterPro" id="IPR012900">
    <property type="entry name" value="MFMR"/>
</dbReference>
<gene>
    <name evidence="9" type="ORF">TEA_029707</name>
</gene>
<reference evidence="9 10" key="1">
    <citation type="journal article" date="2018" name="Proc. Natl. Acad. Sci. U.S.A.">
        <title>Draft genome sequence of Camellia sinensis var. sinensis provides insights into the evolution of the tea genome and tea quality.</title>
        <authorList>
            <person name="Wei C."/>
            <person name="Yang H."/>
            <person name="Wang S."/>
            <person name="Zhao J."/>
            <person name="Liu C."/>
            <person name="Gao L."/>
            <person name="Xia E."/>
            <person name="Lu Y."/>
            <person name="Tai Y."/>
            <person name="She G."/>
            <person name="Sun J."/>
            <person name="Cao H."/>
            <person name="Tong W."/>
            <person name="Gao Q."/>
            <person name="Li Y."/>
            <person name="Deng W."/>
            <person name="Jiang X."/>
            <person name="Wang W."/>
            <person name="Chen Q."/>
            <person name="Zhang S."/>
            <person name="Li H."/>
            <person name="Wu J."/>
            <person name="Wang P."/>
            <person name="Li P."/>
            <person name="Shi C."/>
            <person name="Zheng F."/>
            <person name="Jian J."/>
            <person name="Huang B."/>
            <person name="Shan D."/>
            <person name="Shi M."/>
            <person name="Fang C."/>
            <person name="Yue Y."/>
            <person name="Li F."/>
            <person name="Li D."/>
            <person name="Wei S."/>
            <person name="Han B."/>
            <person name="Jiang C."/>
            <person name="Yin Y."/>
            <person name="Xia T."/>
            <person name="Zhang Z."/>
            <person name="Bennetzen J.L."/>
            <person name="Zhao S."/>
            <person name="Wan X."/>
        </authorList>
    </citation>
    <scope>NUCLEOTIDE SEQUENCE [LARGE SCALE GENOMIC DNA]</scope>
    <source>
        <strain evidence="10">cv. Shuchazao</strain>
        <tissue evidence="9">Leaf</tissue>
    </source>
</reference>
<feature type="compositionally biased region" description="Low complexity" evidence="7">
    <location>
        <begin position="168"/>
        <end position="186"/>
    </location>
</feature>
<feature type="region of interest" description="Disordered" evidence="7">
    <location>
        <begin position="112"/>
        <end position="229"/>
    </location>
</feature>
<comment type="similarity">
    <text evidence="2">Belongs to the bZIP family.</text>
</comment>
<feature type="compositionally biased region" description="Polar residues" evidence="7">
    <location>
        <begin position="287"/>
        <end position="296"/>
    </location>
</feature>
<keyword evidence="10" id="KW-1185">Reference proteome</keyword>
<dbReference type="SUPFAM" id="SSF57959">
    <property type="entry name" value="Leucine zipper domain"/>
    <property type="match status" value="1"/>
</dbReference>
<dbReference type="CDD" id="cd14702">
    <property type="entry name" value="bZIP_plant_GBF1"/>
    <property type="match status" value="1"/>
</dbReference>
<feature type="compositionally biased region" description="Polar residues" evidence="7">
    <location>
        <begin position="141"/>
        <end position="167"/>
    </location>
</feature>
<dbReference type="PANTHER" id="PTHR45967:SF2">
    <property type="entry name" value="BZIP TRANSCRIPTION FACTOR 68"/>
    <property type="match status" value="1"/>
</dbReference>
<evidence type="ECO:0000256" key="5">
    <source>
        <dbReference type="ARBA" id="ARBA00023163"/>
    </source>
</evidence>
<feature type="compositionally biased region" description="Polar residues" evidence="7">
    <location>
        <begin position="205"/>
        <end position="220"/>
    </location>
</feature>
<sequence length="536" mass="58413">MDKPTKEAEAKESKTPTMQEQSSYTPTGTANPEWSGFQAYSPMHPHGFLASSPQAHPYMWGVQHIMPPYGTPPHPYVAMYPHGGIYAHPSMPPGSYPFSPFAIPSPNGIAEASGNMPSSMEADGKLSEGKEKLPIKRSKGSLGSLNMITGKNNEPGKTSGASANGAYSKSVESASEGSSEGSDANSQNDSQMKSGSRQDSFEAEASQNGGTMHGSQNGGPNTPPMMVNQTMPIMPMAATGAPGVPGPTTNLNIGMDYWGAATSSTLPALRGKAPATPVAGGMVTAGSRDSVQSQLWLQDERELKRQRRKQSNRESARRSRLRKQAECDELAQRAEALKEENASLRSELNRIRTEYDQLLAQNASLKAIIWIGASFGQWDPPTGLPAPLTEFTPFRVIPVLGDVFQHILLVVSPLYIRMEMATGSIVCNVEEPFILRLKMVWELHKGMESLFRYRTSGICEEDVLVLAPLTEFTPFRVIPVLGDVFQHILLVVGPLYIQMEMATGSIVCNVEEPFILRLKTVWELHKGMEVWLPILV</sequence>
<dbReference type="InterPro" id="IPR004827">
    <property type="entry name" value="bZIP"/>
</dbReference>
<dbReference type="SMART" id="SM00338">
    <property type="entry name" value="BRLZ"/>
    <property type="match status" value="1"/>
</dbReference>
<dbReference type="Pfam" id="PF16596">
    <property type="entry name" value="MFMR_assoc"/>
    <property type="match status" value="1"/>
</dbReference>
<evidence type="ECO:0000256" key="7">
    <source>
        <dbReference type="SAM" id="MobiDB-lite"/>
    </source>
</evidence>
<dbReference type="PANTHER" id="PTHR45967">
    <property type="entry name" value="G-BOX-BINDING FACTOR 3-RELATED"/>
    <property type="match status" value="1"/>
</dbReference>
<dbReference type="PROSITE" id="PS00036">
    <property type="entry name" value="BZIP_BASIC"/>
    <property type="match status" value="1"/>
</dbReference>
<feature type="compositionally biased region" description="Polar residues" evidence="7">
    <location>
        <begin position="15"/>
        <end position="32"/>
    </location>
</feature>
<organism evidence="9 10">
    <name type="scientific">Camellia sinensis var. sinensis</name>
    <name type="common">China tea</name>
    <dbReference type="NCBI Taxonomy" id="542762"/>
    <lineage>
        <taxon>Eukaryota</taxon>
        <taxon>Viridiplantae</taxon>
        <taxon>Streptophyta</taxon>
        <taxon>Embryophyta</taxon>
        <taxon>Tracheophyta</taxon>
        <taxon>Spermatophyta</taxon>
        <taxon>Magnoliopsida</taxon>
        <taxon>eudicotyledons</taxon>
        <taxon>Gunneridae</taxon>
        <taxon>Pentapetalae</taxon>
        <taxon>asterids</taxon>
        <taxon>Ericales</taxon>
        <taxon>Theaceae</taxon>
        <taxon>Camellia</taxon>
    </lineage>
</organism>
<dbReference type="InterPro" id="IPR045314">
    <property type="entry name" value="bZIP_plant_GBF1"/>
</dbReference>
<feature type="region of interest" description="Disordered" evidence="7">
    <location>
        <begin position="1"/>
        <end position="37"/>
    </location>
</feature>
<evidence type="ECO:0000256" key="4">
    <source>
        <dbReference type="ARBA" id="ARBA00023125"/>
    </source>
</evidence>
<dbReference type="Gene3D" id="1.20.5.170">
    <property type="match status" value="1"/>
</dbReference>
<evidence type="ECO:0000313" key="10">
    <source>
        <dbReference type="Proteomes" id="UP000306102"/>
    </source>
</evidence>